<feature type="region of interest" description="Disordered" evidence="5">
    <location>
        <begin position="22"/>
        <end position="49"/>
    </location>
</feature>
<feature type="coiled-coil region" evidence="4">
    <location>
        <begin position="464"/>
        <end position="629"/>
    </location>
</feature>
<dbReference type="InterPro" id="IPR001406">
    <property type="entry name" value="PsdUridine_synth_TruA"/>
</dbReference>
<dbReference type="GO" id="GO:0051880">
    <property type="term" value="F:G-quadruplex DNA binding"/>
    <property type="evidence" value="ECO:0007669"/>
    <property type="project" value="TreeGrafter"/>
</dbReference>
<keyword evidence="8" id="KW-1185">Reference proteome</keyword>
<dbReference type="SUPFAM" id="SSF55120">
    <property type="entry name" value="Pseudouridine synthase"/>
    <property type="match status" value="1"/>
</dbReference>
<feature type="coiled-coil region" evidence="4">
    <location>
        <begin position="162"/>
        <end position="208"/>
    </location>
</feature>
<protein>
    <submittedName>
        <fullName evidence="7">DNA repair protein RAD50</fullName>
    </submittedName>
</protein>
<dbReference type="GO" id="GO:0006302">
    <property type="term" value="P:double-strand break repair"/>
    <property type="evidence" value="ECO:0007669"/>
    <property type="project" value="TreeGrafter"/>
</dbReference>
<feature type="region of interest" description="Disordered" evidence="5">
    <location>
        <begin position="733"/>
        <end position="768"/>
    </location>
</feature>
<evidence type="ECO:0000256" key="1">
    <source>
        <dbReference type="ARBA" id="ARBA00009375"/>
    </source>
</evidence>
<dbReference type="Proteomes" id="UP000501690">
    <property type="component" value="Linkage Group LG1"/>
</dbReference>
<keyword evidence="2" id="KW-0819">tRNA processing</keyword>
<sequence>MVLVSTKIAQRSTLLKQQEKQHAALDEENEEAKIRKLKRESDDATEKGTALTNNIGHTIKEIAKLQAEAEAHMCLKNEHDSSIKDLFTTYSLGSLPTSPFSDEVALNLSRRVKSRLADLEKDLDEKKKANDNELEMAWDCYMDANDRWKDIEAKIKAMQGIKDGILKRIEEKKNELDSSEHQMTNVNLSHIDERERHLKKEIERKESQLSQRQFESIIPQMQNEIFSVDQKIRAVNSEKDIMTADSADRVMLSHKKAELENRKKKHKKMFDDLKDKIRKVLKGRVPLDKDVKKEITQALRAVGAEFDDMNAKYRDAEKEVNMLQIKIQEVNGNLSKHRKDLESRKRFIDSKLQSLDQQCSGLDSYLKVLESSKDLYKEGLFVKYNIADGMRQMFDPFERVARAHHVCPCCERPFSPEEDNFVKKQRVKAASSAEHMKVLAVESSNAESHFQQLDKLRMVYEEYVKLGKETIPNTEKELQQLKDEMDDKSQALDDVLGVLAQVKTDKDLVDTLVQPVENADRLFEEIQDLQKQVEDLEDKLDFRGQGVRTLEEIQLELKTLQSTKDNLQSELERLRDEQIHMEKDLSHICNRRHNLTEEKLKATNLLQGVKRLEEELERLTEEKTQVDLDEKRFVDPNSFYMIITRMNSTSLFSRVREFWSRTYTSMTTALELRNSFTVHSKENIMIEVIKRFRLKYNVRLLSNDTYFKESINHIYIYGEIMVPKATLKHTVDSECSDNNRPSKLSKIEHPTHIEEEEEDDEEKGMNQNPRNGIQRYLFAIEYIGTLFSGSQKQLTCRTVVGALEEAFAKFVGQPVSVSCSSRTDAGVHALSNVCHVDIQRTSKRKPGEVLPPHEPAVVGRAVNHFLQKHDSDLTIIDVRCVPSDFHARFKAQERTYFYRLLSGPEPLSTFEKDRAWHVSEDLNLPAMQEACRVLVGCHDFSSFRAAGCQAKSPIRTLDELSVTEVIESLYFPSVMDREGHNKVSSDLRGYLNNSETDISPSSSPCIDKVTTSGVGFGKRRRHRCLVVTARARSFLYHQVRLLVGVLKAVGTGNLTIPDVERILNAKSVTSASPMAPACGLYLGEVKYDLPTT</sequence>
<dbReference type="CDD" id="cd02570">
    <property type="entry name" value="PseudoU_synth_EcTruA"/>
    <property type="match status" value="1"/>
</dbReference>
<dbReference type="EMBL" id="CP039345">
    <property type="protein sequence ID" value="QCD76398.1"/>
    <property type="molecule type" value="Genomic_DNA"/>
</dbReference>
<dbReference type="Gene3D" id="1.10.287.1490">
    <property type="match status" value="1"/>
</dbReference>
<dbReference type="InterPro" id="IPR020097">
    <property type="entry name" value="PsdUridine_synth_TruA_a/b_dom"/>
</dbReference>
<dbReference type="Pfam" id="PF01416">
    <property type="entry name" value="PseudoU_synth_1"/>
    <property type="match status" value="1"/>
</dbReference>
<accession>A0A4D6KGI3</accession>
<dbReference type="GO" id="GO:0000794">
    <property type="term" value="C:condensed nuclear chromosome"/>
    <property type="evidence" value="ECO:0007669"/>
    <property type="project" value="TreeGrafter"/>
</dbReference>
<evidence type="ECO:0000313" key="7">
    <source>
        <dbReference type="EMBL" id="QCD76398.1"/>
    </source>
</evidence>
<dbReference type="FunFam" id="3.30.70.580:FF:000008">
    <property type="entry name" value="tRNA pseudouridine synthase A"/>
    <property type="match status" value="1"/>
</dbReference>
<dbReference type="GO" id="GO:0003691">
    <property type="term" value="F:double-stranded telomeric DNA binding"/>
    <property type="evidence" value="ECO:0007669"/>
    <property type="project" value="TreeGrafter"/>
</dbReference>
<proteinExistence type="inferred from homology"/>
<dbReference type="PANTHER" id="PTHR18867:SF12">
    <property type="entry name" value="DNA REPAIR PROTEIN RAD50"/>
    <property type="match status" value="1"/>
</dbReference>
<keyword evidence="3" id="KW-0413">Isomerase</keyword>
<dbReference type="InterPro" id="IPR020095">
    <property type="entry name" value="PsdUridine_synth_TruA_C"/>
</dbReference>
<dbReference type="PANTHER" id="PTHR18867">
    <property type="entry name" value="RAD50"/>
    <property type="match status" value="1"/>
</dbReference>
<evidence type="ECO:0000256" key="4">
    <source>
        <dbReference type="SAM" id="Coils"/>
    </source>
</evidence>
<dbReference type="GO" id="GO:0030870">
    <property type="term" value="C:Mre11 complex"/>
    <property type="evidence" value="ECO:0007669"/>
    <property type="project" value="TreeGrafter"/>
</dbReference>
<feature type="coiled-coil region" evidence="4">
    <location>
        <begin position="256"/>
        <end position="358"/>
    </location>
</feature>
<comment type="similarity">
    <text evidence="1">Belongs to the tRNA pseudouridine synthase TruA family.</text>
</comment>
<reference evidence="7 8" key="1">
    <citation type="submission" date="2019-04" db="EMBL/GenBank/DDBJ databases">
        <title>An improved genome assembly and genetic linkage map for asparagus bean, Vigna unguiculata ssp. sesquipedialis.</title>
        <authorList>
            <person name="Xia Q."/>
            <person name="Zhang R."/>
            <person name="Dong Y."/>
        </authorList>
    </citation>
    <scope>NUCLEOTIDE SEQUENCE [LARGE SCALE GENOMIC DNA]</scope>
    <source>
        <tissue evidence="7">Leaf</tissue>
    </source>
</reference>
<dbReference type="Gene3D" id="3.30.70.660">
    <property type="entry name" value="Pseudouridine synthase I, catalytic domain, C-terminal subdomain"/>
    <property type="match status" value="1"/>
</dbReference>
<dbReference type="GO" id="GO:0008033">
    <property type="term" value="P:tRNA processing"/>
    <property type="evidence" value="ECO:0007669"/>
    <property type="project" value="UniProtKB-KW"/>
</dbReference>
<dbReference type="Gene3D" id="3.30.70.580">
    <property type="entry name" value="Pseudouridine synthase I, catalytic domain, N-terminal subdomain"/>
    <property type="match status" value="1"/>
</dbReference>
<feature type="coiled-coil region" evidence="4">
    <location>
        <begin position="109"/>
        <end position="136"/>
    </location>
</feature>
<dbReference type="GO" id="GO:0043047">
    <property type="term" value="F:single-stranded telomeric DNA binding"/>
    <property type="evidence" value="ECO:0007669"/>
    <property type="project" value="TreeGrafter"/>
</dbReference>
<dbReference type="InterPro" id="IPR020103">
    <property type="entry name" value="PsdUridine_synth_cat_dom_sf"/>
</dbReference>
<feature type="domain" description="Pseudouridine synthase I TruA alpha/beta" evidence="6">
    <location>
        <begin position="930"/>
        <end position="1088"/>
    </location>
</feature>
<dbReference type="GO" id="GO:0009982">
    <property type="term" value="F:pseudouridine synthase activity"/>
    <property type="evidence" value="ECO:0007669"/>
    <property type="project" value="InterPro"/>
</dbReference>
<dbReference type="InterPro" id="IPR020094">
    <property type="entry name" value="TruA/RsuA/RluB/E/F_N"/>
</dbReference>
<evidence type="ECO:0000313" key="8">
    <source>
        <dbReference type="Proteomes" id="UP000501690"/>
    </source>
</evidence>
<evidence type="ECO:0000259" key="6">
    <source>
        <dbReference type="Pfam" id="PF01416"/>
    </source>
</evidence>
<feature type="compositionally biased region" description="Basic and acidic residues" evidence="5">
    <location>
        <begin position="22"/>
        <end position="46"/>
    </location>
</feature>
<dbReference type="AlphaFoldDB" id="A0A4D6KGI3"/>
<dbReference type="GO" id="GO:0001522">
    <property type="term" value="P:pseudouridine synthesis"/>
    <property type="evidence" value="ECO:0007669"/>
    <property type="project" value="InterPro"/>
</dbReference>
<evidence type="ECO:0000256" key="3">
    <source>
        <dbReference type="ARBA" id="ARBA00023235"/>
    </source>
</evidence>
<evidence type="ECO:0000256" key="5">
    <source>
        <dbReference type="SAM" id="MobiDB-lite"/>
    </source>
</evidence>
<keyword evidence="4" id="KW-0175">Coiled coil</keyword>
<dbReference type="GO" id="GO:0070192">
    <property type="term" value="P:chromosome organization involved in meiotic cell cycle"/>
    <property type="evidence" value="ECO:0007669"/>
    <property type="project" value="TreeGrafter"/>
</dbReference>
<gene>
    <name evidence="7" type="ORF">DEO72_LG1g17</name>
</gene>
<organism evidence="7 8">
    <name type="scientific">Vigna unguiculata</name>
    <name type="common">Cowpea</name>
    <dbReference type="NCBI Taxonomy" id="3917"/>
    <lineage>
        <taxon>Eukaryota</taxon>
        <taxon>Viridiplantae</taxon>
        <taxon>Streptophyta</taxon>
        <taxon>Embryophyta</taxon>
        <taxon>Tracheophyta</taxon>
        <taxon>Spermatophyta</taxon>
        <taxon>Magnoliopsida</taxon>
        <taxon>eudicotyledons</taxon>
        <taxon>Gunneridae</taxon>
        <taxon>Pentapetalae</taxon>
        <taxon>rosids</taxon>
        <taxon>fabids</taxon>
        <taxon>Fabales</taxon>
        <taxon>Fabaceae</taxon>
        <taxon>Papilionoideae</taxon>
        <taxon>50 kb inversion clade</taxon>
        <taxon>NPAAA clade</taxon>
        <taxon>indigoferoid/millettioid clade</taxon>
        <taxon>Phaseoleae</taxon>
        <taxon>Vigna</taxon>
    </lineage>
</organism>
<dbReference type="GO" id="GO:0003723">
    <property type="term" value="F:RNA binding"/>
    <property type="evidence" value="ECO:0007669"/>
    <property type="project" value="InterPro"/>
</dbReference>
<name>A0A4D6KGI3_VIGUN</name>
<evidence type="ECO:0000256" key="2">
    <source>
        <dbReference type="ARBA" id="ARBA00022694"/>
    </source>
</evidence>
<dbReference type="GO" id="GO:0007004">
    <property type="term" value="P:telomere maintenance via telomerase"/>
    <property type="evidence" value="ECO:0007669"/>
    <property type="project" value="TreeGrafter"/>
</dbReference>
<dbReference type="GO" id="GO:0000722">
    <property type="term" value="P:telomere maintenance via recombination"/>
    <property type="evidence" value="ECO:0007669"/>
    <property type="project" value="TreeGrafter"/>
</dbReference>
<dbReference type="HAMAP" id="MF_00171">
    <property type="entry name" value="TruA"/>
    <property type="match status" value="1"/>
</dbReference>